<gene>
    <name evidence="1" type="ORF">LOAG_13376</name>
</gene>
<dbReference type="CTD" id="9950848"/>
<dbReference type="RefSeq" id="XP_020301202.1">
    <property type="nucleotide sequence ID" value="XM_020448674.1"/>
</dbReference>
<accession>A0A1S0TKL3</accession>
<organism evidence="1">
    <name type="scientific">Loa loa</name>
    <name type="common">Eye worm</name>
    <name type="synonym">Filaria loa</name>
    <dbReference type="NCBI Taxonomy" id="7209"/>
    <lineage>
        <taxon>Eukaryota</taxon>
        <taxon>Metazoa</taxon>
        <taxon>Ecdysozoa</taxon>
        <taxon>Nematoda</taxon>
        <taxon>Chromadorea</taxon>
        <taxon>Rhabditida</taxon>
        <taxon>Spirurina</taxon>
        <taxon>Spiruromorpha</taxon>
        <taxon>Filarioidea</taxon>
        <taxon>Onchocercidae</taxon>
        <taxon>Loa</taxon>
    </lineage>
</organism>
<dbReference type="AlphaFoldDB" id="A0A1S0TKL3"/>
<sequence>MPMGQPQLSVACVREKRWRIHASKMHRQSDKFIFELQYTDMNKRSFCQKCGHFIDMPHVSSDDEITATMKLHFLERCPKATKAVINDRAIKRRRLEFMDRNEVAQHYYIPG</sequence>
<dbReference type="GeneID" id="9950848"/>
<dbReference type="InParanoid" id="A0A1S0TKL3"/>
<evidence type="ECO:0000313" key="1">
    <source>
        <dbReference type="EMBL" id="EFO15136.2"/>
    </source>
</evidence>
<dbReference type="KEGG" id="loa:LOAG_13376"/>
<protein>
    <submittedName>
        <fullName evidence="1">Uncharacterized protein</fullName>
    </submittedName>
</protein>
<reference evidence="1" key="1">
    <citation type="submission" date="2012-04" db="EMBL/GenBank/DDBJ databases">
        <title>The Genome Sequence of Loa loa.</title>
        <authorList>
            <consortium name="The Broad Institute Genome Sequencing Platform"/>
            <consortium name="Broad Institute Genome Sequencing Center for Infectious Disease"/>
            <person name="Nutman T.B."/>
            <person name="Fink D.L."/>
            <person name="Russ C."/>
            <person name="Young S."/>
            <person name="Zeng Q."/>
            <person name="Gargeya S."/>
            <person name="Alvarado L."/>
            <person name="Berlin A."/>
            <person name="Chapman S.B."/>
            <person name="Chen Z."/>
            <person name="Freedman E."/>
            <person name="Gellesch M."/>
            <person name="Goldberg J."/>
            <person name="Griggs A."/>
            <person name="Gujja S."/>
            <person name="Heilman E.R."/>
            <person name="Heiman D."/>
            <person name="Howarth C."/>
            <person name="Mehta T."/>
            <person name="Neiman D."/>
            <person name="Pearson M."/>
            <person name="Roberts A."/>
            <person name="Saif S."/>
            <person name="Shea T."/>
            <person name="Shenoy N."/>
            <person name="Sisk P."/>
            <person name="Stolte C."/>
            <person name="Sykes S."/>
            <person name="White J."/>
            <person name="Yandava C."/>
            <person name="Haas B."/>
            <person name="Henn M.R."/>
            <person name="Nusbaum C."/>
            <person name="Birren B."/>
        </authorList>
    </citation>
    <scope>NUCLEOTIDE SEQUENCE [LARGE SCALE GENOMIC DNA]</scope>
</reference>
<name>A0A1S0TKL3_LOALO</name>
<proteinExistence type="predicted"/>
<dbReference type="EMBL" id="JH712363">
    <property type="protein sequence ID" value="EFO15136.2"/>
    <property type="molecule type" value="Genomic_DNA"/>
</dbReference>